<dbReference type="SUPFAM" id="SSF52833">
    <property type="entry name" value="Thioredoxin-like"/>
    <property type="match status" value="1"/>
</dbReference>
<evidence type="ECO:0000313" key="6">
    <source>
        <dbReference type="EMBL" id="WUR12212.1"/>
    </source>
</evidence>
<feature type="transmembrane region" description="Helical" evidence="4">
    <location>
        <begin position="53"/>
        <end position="71"/>
    </location>
</feature>
<feature type="transmembrane region" description="Helical" evidence="4">
    <location>
        <begin position="117"/>
        <end position="135"/>
    </location>
</feature>
<organism evidence="6 7">
    <name type="scientific">[Empedobacter] haloabium</name>
    <dbReference type="NCBI Taxonomy" id="592317"/>
    <lineage>
        <taxon>Bacteria</taxon>
        <taxon>Pseudomonadati</taxon>
        <taxon>Pseudomonadota</taxon>
        <taxon>Betaproteobacteria</taxon>
        <taxon>Burkholderiales</taxon>
        <taxon>Oxalobacteraceae</taxon>
        <taxon>Telluria group</taxon>
        <taxon>Telluria group incertae sedis</taxon>
    </lineage>
</organism>
<dbReference type="Pfam" id="PF01790">
    <property type="entry name" value="LGT"/>
    <property type="match status" value="1"/>
</dbReference>
<protein>
    <submittedName>
        <fullName evidence="6">TlpA disulfide reductase family protein</fullName>
    </submittedName>
</protein>
<evidence type="ECO:0000313" key="7">
    <source>
        <dbReference type="Proteomes" id="UP000321323"/>
    </source>
</evidence>
<dbReference type="PROSITE" id="PS51352">
    <property type="entry name" value="THIOREDOXIN_2"/>
    <property type="match status" value="1"/>
</dbReference>
<dbReference type="EMBL" id="CP136508">
    <property type="protein sequence ID" value="WUR12212.1"/>
    <property type="molecule type" value="Genomic_DNA"/>
</dbReference>
<dbReference type="InterPro" id="IPR013740">
    <property type="entry name" value="Redoxin"/>
</dbReference>
<evidence type="ECO:0000256" key="2">
    <source>
        <dbReference type="ARBA" id="ARBA00022748"/>
    </source>
</evidence>
<sequence>MHLSFKERSLDILRLGPVVLPVHALLALLGLGAANAVAAWYRRCRGIDPGPALWRMTLVGFVAGRLFFVLRHHDLFADSPWSALNIRDGGFVPWAGWLAALATGALLARNSAPLRRSLLAATLAGGAVWLGATLLNQALAPAREPIPAIAVQRLDGATVALDSFKGRPLVINLWATWCGPCRREMPALMAAQRTHPQVTFVFVNQGESAQAVREFLSGHQLDIANVFVDPARQAGTATRSLGYPTTLFYDAAGTLRLRHVGELSQASAREKIAGLDGPP</sequence>
<evidence type="ECO:0000256" key="4">
    <source>
        <dbReference type="SAM" id="Phobius"/>
    </source>
</evidence>
<dbReference type="InterPro" id="IPR036249">
    <property type="entry name" value="Thioredoxin-like_sf"/>
</dbReference>
<feature type="domain" description="Thioredoxin" evidence="5">
    <location>
        <begin position="140"/>
        <end position="277"/>
    </location>
</feature>
<comment type="subcellular location">
    <subcellularLocation>
        <location evidence="1">Cell envelope</location>
    </subcellularLocation>
</comment>
<dbReference type="Pfam" id="PF08534">
    <property type="entry name" value="Redoxin"/>
    <property type="match status" value="1"/>
</dbReference>
<evidence type="ECO:0000256" key="3">
    <source>
        <dbReference type="ARBA" id="ARBA00023284"/>
    </source>
</evidence>
<gene>
    <name evidence="6" type="ORF">E7V67_021290</name>
</gene>
<dbReference type="Gene3D" id="3.40.30.10">
    <property type="entry name" value="Glutaredoxin"/>
    <property type="match status" value="1"/>
</dbReference>
<evidence type="ECO:0000256" key="1">
    <source>
        <dbReference type="ARBA" id="ARBA00004196"/>
    </source>
</evidence>
<dbReference type="Proteomes" id="UP000321323">
    <property type="component" value="Chromosome"/>
</dbReference>
<keyword evidence="3" id="KW-0676">Redox-active center</keyword>
<dbReference type="CDD" id="cd02966">
    <property type="entry name" value="TlpA_like_family"/>
    <property type="match status" value="1"/>
</dbReference>
<keyword evidence="4" id="KW-0812">Transmembrane</keyword>
<feature type="transmembrane region" description="Helical" evidence="4">
    <location>
        <begin position="20"/>
        <end position="41"/>
    </location>
</feature>
<dbReference type="InterPro" id="IPR001640">
    <property type="entry name" value="Lgt"/>
</dbReference>
<dbReference type="InterPro" id="IPR013766">
    <property type="entry name" value="Thioredoxin_domain"/>
</dbReference>
<name>A0ABZ1UHP0_9BURK</name>
<keyword evidence="4" id="KW-0472">Membrane</keyword>
<keyword evidence="4" id="KW-1133">Transmembrane helix</keyword>
<dbReference type="PANTHER" id="PTHR42852">
    <property type="entry name" value="THIOL:DISULFIDE INTERCHANGE PROTEIN DSBE"/>
    <property type="match status" value="1"/>
</dbReference>
<dbReference type="PANTHER" id="PTHR42852:SF18">
    <property type="entry name" value="CHROMOSOME UNDETERMINED SCAFFOLD_47, WHOLE GENOME SHOTGUN SEQUENCE"/>
    <property type="match status" value="1"/>
</dbReference>
<dbReference type="InterPro" id="IPR017937">
    <property type="entry name" value="Thioredoxin_CS"/>
</dbReference>
<keyword evidence="2" id="KW-0201">Cytochrome c-type biogenesis</keyword>
<feature type="transmembrane region" description="Helical" evidence="4">
    <location>
        <begin position="91"/>
        <end position="108"/>
    </location>
</feature>
<accession>A0ABZ1UHP0</accession>
<keyword evidence="7" id="KW-1185">Reference proteome</keyword>
<reference evidence="6 7" key="1">
    <citation type="journal article" date="2019" name="Int. J. Syst. Evol. Microbiol.">
        <title>The Draft Whole-Genome Sequence of the Antibiotic Producer Empedobacter haloabium ATCC 31962 Provides Indications for Its Taxonomic Reclassification.</title>
        <authorList>
            <person name="Miess H."/>
            <person name="Arlt P."/>
            <person name="Apel A.K."/>
            <person name="Weber T."/>
            <person name="Nieselt K."/>
            <person name="Hanssen F."/>
            <person name="Czemmel S."/>
            <person name="Nahnsen S."/>
            <person name="Gross H."/>
        </authorList>
    </citation>
    <scope>NUCLEOTIDE SEQUENCE [LARGE SCALE GENOMIC DNA]</scope>
    <source>
        <strain evidence="6 7">ATCC 31962</strain>
    </source>
</reference>
<proteinExistence type="predicted"/>
<evidence type="ECO:0000259" key="5">
    <source>
        <dbReference type="PROSITE" id="PS51352"/>
    </source>
</evidence>
<dbReference type="InterPro" id="IPR050553">
    <property type="entry name" value="Thioredoxin_ResA/DsbE_sf"/>
</dbReference>
<dbReference type="PROSITE" id="PS00194">
    <property type="entry name" value="THIOREDOXIN_1"/>
    <property type="match status" value="1"/>
</dbReference>